<evidence type="ECO:0000313" key="1">
    <source>
        <dbReference type="EMBL" id="CAF9936179.1"/>
    </source>
</evidence>
<gene>
    <name evidence="1" type="ORF">IMSHALPRED_010488</name>
</gene>
<reference evidence="1" key="1">
    <citation type="submission" date="2021-03" db="EMBL/GenBank/DDBJ databases">
        <authorList>
            <person name="Tagirdzhanova G."/>
        </authorList>
    </citation>
    <scope>NUCLEOTIDE SEQUENCE</scope>
</reference>
<dbReference type="Proteomes" id="UP000664534">
    <property type="component" value="Unassembled WGS sequence"/>
</dbReference>
<comment type="caution">
    <text evidence="1">The sequence shown here is derived from an EMBL/GenBank/DDBJ whole genome shotgun (WGS) entry which is preliminary data.</text>
</comment>
<dbReference type="Gene3D" id="3.40.50.200">
    <property type="entry name" value="Peptidase S8/S53 domain"/>
    <property type="match status" value="1"/>
</dbReference>
<organism evidence="1 2">
    <name type="scientific">Imshaugia aleurites</name>
    <dbReference type="NCBI Taxonomy" id="172621"/>
    <lineage>
        <taxon>Eukaryota</taxon>
        <taxon>Fungi</taxon>
        <taxon>Dikarya</taxon>
        <taxon>Ascomycota</taxon>
        <taxon>Pezizomycotina</taxon>
        <taxon>Lecanoromycetes</taxon>
        <taxon>OSLEUM clade</taxon>
        <taxon>Lecanoromycetidae</taxon>
        <taxon>Lecanorales</taxon>
        <taxon>Lecanorineae</taxon>
        <taxon>Parmeliaceae</taxon>
        <taxon>Imshaugia</taxon>
    </lineage>
</organism>
<evidence type="ECO:0008006" key="3">
    <source>
        <dbReference type="Google" id="ProtNLM"/>
    </source>
</evidence>
<dbReference type="EMBL" id="CAJPDT010000089">
    <property type="protein sequence ID" value="CAF9936179.1"/>
    <property type="molecule type" value="Genomic_DNA"/>
</dbReference>
<sequence length="742" mass="79588">MTASASTATANPYYVFAGVGDEVKVSERLGALDVKYKALQPAVGSTPMSGGDWVNVNLTDDEVASLSPNPDVLLLAPYLSLTESDTMTGNEVSTTASFSTLSSYSSTTVSTLSASSAFSELSISSGLPKVKAHRRSPSHQIRDTKLSASLESNDTEKVVLTKREVGGKILAQYGSDKMPCPRDLAVIAWAPGVPAVYDRPYLFLQSQGEGTWAILVSSGVESHHVDFKGNWGPNSKQTNIDPNSLYVTGIYNPGSYTSDTGTCYASKICGRVSGVAKQAIITSLASIGFGPQWLVTVLDKILAEVPIRRRKSPPQWLPGKTTVVITLDYDLTDKMYELKLSQQNAVKSMMLSAITAIQNLGIFVITKAGDDFMDNPYYFSSSNVPQALAVQNPLIRVGSVDLYGKITPQSRKGDVYMVGQNYVCAQASFLMYPISQQNKFIDDGSGTAGAAAAFAGLLLYDVSRPDPPFKLGNDPTQYQAIAFAYYTTEGKGSYTRAGGNVRVGWNGLDNSDVNQCTNYFEKRDGSDDNACELQVSTSNPATSTSTSHRAIPTPKPKPPTCIQVFYYPSDGPNSFLCQCSDSTFNHLRNTDTYSECPNQISTISLTAATPSATIPPGHSCSLVVFAPPAVNYADFCECDNDIFWGGGCPTSISVKATTTFTFSEPPATVTARLTKGDYKTPRVTPKKTSTAVPRATAVNNFLCTSDLYTDGNECDSICDPLACMEVVNLDSTESSKFACGCF</sequence>
<dbReference type="GO" id="GO:0004252">
    <property type="term" value="F:serine-type endopeptidase activity"/>
    <property type="evidence" value="ECO:0007669"/>
    <property type="project" value="InterPro"/>
</dbReference>
<accession>A0A8H3G7F3</accession>
<dbReference type="InterPro" id="IPR036852">
    <property type="entry name" value="Peptidase_S8/S53_dom_sf"/>
</dbReference>
<name>A0A8H3G7F3_9LECA</name>
<dbReference type="SUPFAM" id="SSF52743">
    <property type="entry name" value="Subtilisin-like"/>
    <property type="match status" value="1"/>
</dbReference>
<proteinExistence type="predicted"/>
<keyword evidence="2" id="KW-1185">Reference proteome</keyword>
<evidence type="ECO:0000313" key="2">
    <source>
        <dbReference type="Proteomes" id="UP000664534"/>
    </source>
</evidence>
<protein>
    <recommendedName>
        <fullName evidence="3">Subtilisin</fullName>
    </recommendedName>
</protein>
<dbReference type="GO" id="GO:0006508">
    <property type="term" value="P:proteolysis"/>
    <property type="evidence" value="ECO:0007669"/>
    <property type="project" value="InterPro"/>
</dbReference>
<dbReference type="AlphaFoldDB" id="A0A8H3G7F3"/>